<dbReference type="SMART" id="SM00028">
    <property type="entry name" value="TPR"/>
    <property type="match status" value="6"/>
</dbReference>
<reference evidence="4" key="1">
    <citation type="submission" date="2018-05" db="EMBL/GenBank/DDBJ databases">
        <authorList>
            <person name="Lanie J.A."/>
            <person name="Ng W.-L."/>
            <person name="Kazmierczak K.M."/>
            <person name="Andrzejewski T.M."/>
            <person name="Davidsen T.M."/>
            <person name="Wayne K.J."/>
            <person name="Tettelin H."/>
            <person name="Glass J.I."/>
            <person name="Rusch D."/>
            <person name="Podicherti R."/>
            <person name="Tsui H.-C.T."/>
            <person name="Winkler M.E."/>
        </authorList>
    </citation>
    <scope>NUCLEOTIDE SEQUENCE</scope>
</reference>
<dbReference type="SUPFAM" id="SSF48452">
    <property type="entry name" value="TPR-like"/>
    <property type="match status" value="2"/>
</dbReference>
<evidence type="ECO:0000313" key="4">
    <source>
        <dbReference type="EMBL" id="SVA21421.1"/>
    </source>
</evidence>
<keyword evidence="2" id="KW-0802">TPR repeat</keyword>
<dbReference type="InterPro" id="IPR032698">
    <property type="entry name" value="SirB1_N"/>
</dbReference>
<dbReference type="InterPro" id="IPR051012">
    <property type="entry name" value="CellSynth/LPSAsmb/PSIAsmb"/>
</dbReference>
<dbReference type="PANTHER" id="PTHR45586:SF1">
    <property type="entry name" value="LIPOPOLYSACCHARIDE ASSEMBLY PROTEIN B"/>
    <property type="match status" value="1"/>
</dbReference>
<dbReference type="PROSITE" id="PS50005">
    <property type="entry name" value="TPR"/>
    <property type="match status" value="4"/>
</dbReference>
<dbReference type="SMART" id="SM00671">
    <property type="entry name" value="SEL1"/>
    <property type="match status" value="3"/>
</dbReference>
<accession>A0A381U117</accession>
<protein>
    <recommendedName>
        <fullName evidence="3">Protein SirB1 N-terminal domain-containing protein</fullName>
    </recommendedName>
</protein>
<feature type="non-terminal residue" evidence="4">
    <location>
        <position position="532"/>
    </location>
</feature>
<evidence type="ECO:0000256" key="1">
    <source>
        <dbReference type="ARBA" id="ARBA00022737"/>
    </source>
</evidence>
<dbReference type="InterPro" id="IPR011990">
    <property type="entry name" value="TPR-like_helical_dom_sf"/>
</dbReference>
<gene>
    <name evidence="4" type="ORF">METZ01_LOCUS74275</name>
</gene>
<dbReference type="Gene3D" id="1.25.40.10">
    <property type="entry name" value="Tetratricopeptide repeat domain"/>
    <property type="match status" value="1"/>
</dbReference>
<feature type="domain" description="Protein SirB1 N-terminal" evidence="3">
    <location>
        <begin position="72"/>
        <end position="199"/>
    </location>
</feature>
<dbReference type="InterPro" id="IPR006597">
    <property type="entry name" value="Sel1-like"/>
</dbReference>
<proteinExistence type="predicted"/>
<keyword evidence="1" id="KW-0677">Repeat</keyword>
<dbReference type="Pfam" id="PF13369">
    <property type="entry name" value="Transglut_core2"/>
    <property type="match status" value="1"/>
</dbReference>
<name>A0A381U117_9ZZZZ</name>
<evidence type="ECO:0000259" key="3">
    <source>
        <dbReference type="Pfam" id="PF13369"/>
    </source>
</evidence>
<dbReference type="Pfam" id="PF13374">
    <property type="entry name" value="TPR_10"/>
    <property type="match status" value="1"/>
</dbReference>
<sequence length="532" mass="61186">MTLLRFRLISAYLIFFFFCMPIAAKSSNTDEKTLIEKELSNIIKLPDSEIDLFETLLLISKHWDPSLQTQSLRQEITNLIADVQNHLSGDAKTIIQSLRHAIHTKAGYRYTEQVDTRGIPINKEELFLHGMLKTKRGYCMNLSLLYLILGQKLNLPLFGVPLPNHFFVRYEKNDNRINIEATEMGTSFPDSFYRQRYLQSSGIKGSYFLKNLDTKQTLGAYFSNVGMVYYQNQKSEQAIFYLKLSTKINPSSIDAQNNLANIYAEQKNFQDAIKHYNFALKASPRNVSTLFNLGLAYQENGNFDAAIESFLQVAQIDNSFLPIHQRLANLFLKSNRIISSLLHLKILARLQPENIQNKINIVNAFNGLKQYPLAIQTLESMRIQFPGNKKILVRLAEAYYRIKDFAHATEQYRYLIDQNPGDLKNYIQLGWTYYRIDELAMASAWTMRGLKKNKEGGKLVTLAMMNLGFYSLLQKQYADAKSWYRKALASSSPEIAESLITDIQSATNSQRADLIFFSGWIYSEVKQDEKAK</sequence>
<dbReference type="AlphaFoldDB" id="A0A381U117"/>
<organism evidence="4">
    <name type="scientific">marine metagenome</name>
    <dbReference type="NCBI Taxonomy" id="408172"/>
    <lineage>
        <taxon>unclassified sequences</taxon>
        <taxon>metagenomes</taxon>
        <taxon>ecological metagenomes</taxon>
    </lineage>
</organism>
<dbReference type="PANTHER" id="PTHR45586">
    <property type="entry name" value="TPR REPEAT-CONTAINING PROTEIN PA4667"/>
    <property type="match status" value="1"/>
</dbReference>
<dbReference type="Pfam" id="PF13181">
    <property type="entry name" value="TPR_8"/>
    <property type="match status" value="1"/>
</dbReference>
<dbReference type="Pfam" id="PF13424">
    <property type="entry name" value="TPR_12"/>
    <property type="match status" value="1"/>
</dbReference>
<dbReference type="InterPro" id="IPR019734">
    <property type="entry name" value="TPR_rpt"/>
</dbReference>
<evidence type="ECO:0000256" key="2">
    <source>
        <dbReference type="ARBA" id="ARBA00022803"/>
    </source>
</evidence>
<dbReference type="EMBL" id="UINC01005452">
    <property type="protein sequence ID" value="SVA21421.1"/>
    <property type="molecule type" value="Genomic_DNA"/>
</dbReference>